<dbReference type="PANTHER" id="PTHR12259">
    <property type="entry name" value="RGS-GAIP INTERACTING PROTEIN GIPC"/>
    <property type="match status" value="1"/>
</dbReference>
<evidence type="ECO:0000256" key="1">
    <source>
        <dbReference type="SAM" id="MobiDB-lite"/>
    </source>
</evidence>
<name>A0A8S9WM96_APOLU</name>
<dbReference type="EMBL" id="WIXP02000016">
    <property type="protein sequence ID" value="KAF6197907.1"/>
    <property type="molecule type" value="Genomic_DNA"/>
</dbReference>
<dbReference type="Pfam" id="PF25083">
    <property type="entry name" value="GIPC1_GH1"/>
    <property type="match status" value="1"/>
</dbReference>
<accession>A0A8S9WM96</accession>
<reference evidence="3" key="1">
    <citation type="journal article" date="2021" name="Mol. Ecol. Resour.">
        <title>Apolygus lucorum genome provides insights into omnivorousness and mesophyll feeding.</title>
        <authorList>
            <person name="Liu Y."/>
            <person name="Liu H."/>
            <person name="Wang H."/>
            <person name="Huang T."/>
            <person name="Liu B."/>
            <person name="Yang B."/>
            <person name="Yin L."/>
            <person name="Li B."/>
            <person name="Zhang Y."/>
            <person name="Zhang S."/>
            <person name="Jiang F."/>
            <person name="Zhang X."/>
            <person name="Ren Y."/>
            <person name="Wang B."/>
            <person name="Wang S."/>
            <person name="Lu Y."/>
            <person name="Wu K."/>
            <person name="Fan W."/>
            <person name="Wang G."/>
        </authorList>
    </citation>
    <scope>NUCLEOTIDE SEQUENCE</scope>
    <source>
        <strain evidence="3">12Hb</strain>
    </source>
</reference>
<sequence>MPLFKRGVNGGGSPGPKKVAPPVVEPPPEVAKPRLVFHCQQAQGSPTGLISGFSNVKELYAKIAECYEFPASEVGTPSSLHVCLSGTDCCLYKYSRLRTSMT</sequence>
<dbReference type="InterPro" id="IPR017379">
    <property type="entry name" value="GIPC1/2/3"/>
</dbReference>
<dbReference type="PANTHER" id="PTHR12259:SF1">
    <property type="entry name" value="GH21964P"/>
    <property type="match status" value="1"/>
</dbReference>
<comment type="caution">
    <text evidence="3">The sequence shown here is derived from an EMBL/GenBank/DDBJ whole genome shotgun (WGS) entry which is preliminary data.</text>
</comment>
<dbReference type="Proteomes" id="UP000466442">
    <property type="component" value="Linkage Group LG16"/>
</dbReference>
<proteinExistence type="predicted"/>
<organism evidence="3 4">
    <name type="scientific">Apolygus lucorum</name>
    <name type="common">Small green plant bug</name>
    <name type="synonym">Lygocoris lucorum</name>
    <dbReference type="NCBI Taxonomy" id="248454"/>
    <lineage>
        <taxon>Eukaryota</taxon>
        <taxon>Metazoa</taxon>
        <taxon>Ecdysozoa</taxon>
        <taxon>Arthropoda</taxon>
        <taxon>Hexapoda</taxon>
        <taxon>Insecta</taxon>
        <taxon>Pterygota</taxon>
        <taxon>Neoptera</taxon>
        <taxon>Paraneoptera</taxon>
        <taxon>Hemiptera</taxon>
        <taxon>Heteroptera</taxon>
        <taxon>Panheteroptera</taxon>
        <taxon>Cimicomorpha</taxon>
        <taxon>Miridae</taxon>
        <taxon>Mirini</taxon>
        <taxon>Apolygus</taxon>
    </lineage>
</organism>
<evidence type="ECO:0000313" key="3">
    <source>
        <dbReference type="EMBL" id="KAF6197907.1"/>
    </source>
</evidence>
<feature type="region of interest" description="Disordered" evidence="1">
    <location>
        <begin position="1"/>
        <end position="25"/>
    </location>
</feature>
<evidence type="ECO:0000313" key="4">
    <source>
        <dbReference type="Proteomes" id="UP000466442"/>
    </source>
</evidence>
<dbReference type="InterPro" id="IPR056814">
    <property type="entry name" value="GIPC1-3_GH1"/>
</dbReference>
<dbReference type="OrthoDB" id="6509831at2759"/>
<gene>
    <name evidence="3" type="ORF">GE061_007649</name>
</gene>
<evidence type="ECO:0000259" key="2">
    <source>
        <dbReference type="Pfam" id="PF25083"/>
    </source>
</evidence>
<keyword evidence="4" id="KW-1185">Reference proteome</keyword>
<protein>
    <recommendedName>
        <fullName evidence="2">GIPC1-3 GH1 domain-containing protein</fullName>
    </recommendedName>
</protein>
<feature type="domain" description="GIPC1-3 GH1" evidence="2">
    <location>
        <begin position="36"/>
        <end position="74"/>
    </location>
</feature>
<dbReference type="AlphaFoldDB" id="A0A8S9WM96"/>